<evidence type="ECO:0000256" key="1">
    <source>
        <dbReference type="ARBA" id="ARBA00008520"/>
    </source>
</evidence>
<reference evidence="5 6" key="1">
    <citation type="submission" date="2020-08" db="EMBL/GenBank/DDBJ databases">
        <title>Genome public.</title>
        <authorList>
            <person name="Liu C."/>
            <person name="Sun Q."/>
        </authorList>
    </citation>
    <scope>NUCLEOTIDE SEQUENCE [LARGE SCALE GENOMIC DNA]</scope>
    <source>
        <strain evidence="5 6">BX4</strain>
    </source>
</reference>
<feature type="chain" id="PRO_5046152654" evidence="4">
    <location>
        <begin position="21"/>
        <end position="437"/>
    </location>
</feature>
<protein>
    <submittedName>
        <fullName evidence="5">Extracellular solute-binding protein</fullName>
    </submittedName>
</protein>
<comment type="similarity">
    <text evidence="1">Belongs to the bacterial solute-binding protein 1 family.</text>
</comment>
<name>A0ABR7F7C1_9FIRM</name>
<comment type="caution">
    <text evidence="5">The sequence shown here is derived from an EMBL/GenBank/DDBJ whole genome shotgun (WGS) entry which is preliminary data.</text>
</comment>
<feature type="signal peptide" evidence="4">
    <location>
        <begin position="1"/>
        <end position="20"/>
    </location>
</feature>
<keyword evidence="6" id="KW-1185">Reference proteome</keyword>
<keyword evidence="2" id="KW-0813">Transport</keyword>
<organism evidence="5 6">
    <name type="scientific">Eubacterium segne</name>
    <dbReference type="NCBI Taxonomy" id="2763045"/>
    <lineage>
        <taxon>Bacteria</taxon>
        <taxon>Bacillati</taxon>
        <taxon>Bacillota</taxon>
        <taxon>Clostridia</taxon>
        <taxon>Eubacteriales</taxon>
        <taxon>Eubacteriaceae</taxon>
        <taxon>Eubacterium</taxon>
    </lineage>
</organism>
<proteinExistence type="inferred from homology"/>
<evidence type="ECO:0000256" key="3">
    <source>
        <dbReference type="ARBA" id="ARBA00022729"/>
    </source>
</evidence>
<dbReference type="InterPro" id="IPR050490">
    <property type="entry name" value="Bact_solute-bd_prot1"/>
</dbReference>
<dbReference type="SUPFAM" id="SSF53850">
    <property type="entry name" value="Periplasmic binding protein-like II"/>
    <property type="match status" value="1"/>
</dbReference>
<evidence type="ECO:0000256" key="2">
    <source>
        <dbReference type="ARBA" id="ARBA00022448"/>
    </source>
</evidence>
<dbReference type="Gene3D" id="3.40.190.10">
    <property type="entry name" value="Periplasmic binding protein-like II"/>
    <property type="match status" value="1"/>
</dbReference>
<dbReference type="PANTHER" id="PTHR43649:SF34">
    <property type="entry name" value="ABC TRANSPORTER PERIPLASMIC-BINDING PROTEIN YCJN-RELATED"/>
    <property type="match status" value="1"/>
</dbReference>
<evidence type="ECO:0000313" key="6">
    <source>
        <dbReference type="Proteomes" id="UP000597877"/>
    </source>
</evidence>
<dbReference type="EMBL" id="JACOOZ010000009">
    <property type="protein sequence ID" value="MBC5668655.1"/>
    <property type="molecule type" value="Genomic_DNA"/>
</dbReference>
<dbReference type="Pfam" id="PF13416">
    <property type="entry name" value="SBP_bac_8"/>
    <property type="match status" value="1"/>
</dbReference>
<gene>
    <name evidence="5" type="ORF">H8S00_11810</name>
</gene>
<keyword evidence="3 4" id="KW-0732">Signal</keyword>
<accession>A0ABR7F7C1</accession>
<sequence>MKRKVLATALSLAMVATLFAGCGSSSEKKESSAKDETVKIQFMHMQVEQERQDVLSEVIKKFEKENPNIKVEQMPVGEDDYDSKITTLGGNGELPAVIEFSQDQAKTSVKNQFINTQAADDVIASVGEDAYFDGALKVIKTEDGKDYVGVPVSGWVQGIWCNTKMLKEKGFDLPQNWDDVIKIAKAFYNPSKKQYGIALPTSDSAFTEQVFSQFALSNGANAFDENGNITIDTDKMKEAAEFYKELSQYSMPGSTEVADVKDAFVGKNTPMCMYSTYILGGCKDAGFLEDVQLAVPTKTTSAAYGCIEVLSISNTISDAETEAAKKFVSFLMEKENNEAWLEMAPGGVQPVLSAVADDPAYADNELIKPYAHLLDNVGTAFDNLQLFGSVNGKNFMAMGDITNSGVLSKALNNILVQKADISKELKNAQSEAEKLAK</sequence>
<dbReference type="PROSITE" id="PS51257">
    <property type="entry name" value="PROKAR_LIPOPROTEIN"/>
    <property type="match status" value="1"/>
</dbReference>
<dbReference type="PANTHER" id="PTHR43649">
    <property type="entry name" value="ARABINOSE-BINDING PROTEIN-RELATED"/>
    <property type="match status" value="1"/>
</dbReference>
<dbReference type="Proteomes" id="UP000597877">
    <property type="component" value="Unassembled WGS sequence"/>
</dbReference>
<dbReference type="InterPro" id="IPR006059">
    <property type="entry name" value="SBP"/>
</dbReference>
<evidence type="ECO:0000256" key="4">
    <source>
        <dbReference type="SAM" id="SignalP"/>
    </source>
</evidence>
<evidence type="ECO:0000313" key="5">
    <source>
        <dbReference type="EMBL" id="MBC5668655.1"/>
    </source>
</evidence>